<comment type="caution">
    <text evidence="5">The sequence shown here is derived from an EMBL/GenBank/DDBJ whole genome shotgun (WGS) entry which is preliminary data.</text>
</comment>
<accession>A0ABR3WFN3</accession>
<dbReference type="InterPro" id="IPR048266">
    <property type="entry name" value="Rax2-like_second"/>
</dbReference>
<evidence type="ECO:0000259" key="4">
    <source>
        <dbReference type="Pfam" id="PF20843"/>
    </source>
</evidence>
<dbReference type="PANTHER" id="PTHR31778:SF2">
    <property type="entry name" value="BUD SITE SELECTION PROTEIN RAX2"/>
    <property type="match status" value="1"/>
</dbReference>
<reference evidence="5 6" key="1">
    <citation type="journal article" date="2024" name="Commun. Biol.">
        <title>Comparative genomic analysis of thermophilic fungi reveals convergent evolutionary adaptations and gene losses.</title>
        <authorList>
            <person name="Steindorff A.S."/>
            <person name="Aguilar-Pontes M.V."/>
            <person name="Robinson A.J."/>
            <person name="Andreopoulos B."/>
            <person name="LaButti K."/>
            <person name="Kuo A."/>
            <person name="Mondo S."/>
            <person name="Riley R."/>
            <person name="Otillar R."/>
            <person name="Haridas S."/>
            <person name="Lipzen A."/>
            <person name="Grimwood J."/>
            <person name="Schmutz J."/>
            <person name="Clum A."/>
            <person name="Reid I.D."/>
            <person name="Moisan M.C."/>
            <person name="Butler G."/>
            <person name="Nguyen T.T.M."/>
            <person name="Dewar K."/>
            <person name="Conant G."/>
            <person name="Drula E."/>
            <person name="Henrissat B."/>
            <person name="Hansel C."/>
            <person name="Singer S."/>
            <person name="Hutchinson M.I."/>
            <person name="de Vries R.P."/>
            <person name="Natvig D.O."/>
            <person name="Powell A.J."/>
            <person name="Tsang A."/>
            <person name="Grigoriev I.V."/>
        </authorList>
    </citation>
    <scope>NUCLEOTIDE SEQUENCE [LARGE SCALE GENOMIC DNA]</scope>
    <source>
        <strain evidence="5 6">ATCC 24622</strain>
    </source>
</reference>
<keyword evidence="1" id="KW-0472">Membrane</keyword>
<evidence type="ECO:0000259" key="3">
    <source>
        <dbReference type="Pfam" id="PF20842"/>
    </source>
</evidence>
<evidence type="ECO:0000256" key="1">
    <source>
        <dbReference type="SAM" id="Phobius"/>
    </source>
</evidence>
<dbReference type="EMBL" id="JAZHXJ010000450">
    <property type="protein sequence ID" value="KAL1860580.1"/>
    <property type="molecule type" value="Genomic_DNA"/>
</dbReference>
<dbReference type="PANTHER" id="PTHR31778">
    <property type="entry name" value="BUD SITE SELECTION PROTEIN RAX2"/>
    <property type="match status" value="1"/>
</dbReference>
<dbReference type="Pfam" id="PF12768">
    <property type="entry name" value="Rax2"/>
    <property type="match status" value="1"/>
</dbReference>
<gene>
    <name evidence="5" type="ORF">VTK73DRAFT_7269</name>
</gene>
<feature type="domain" description="Rax2-like C-terminal" evidence="2">
    <location>
        <begin position="908"/>
        <end position="1156"/>
    </location>
</feature>
<dbReference type="Pfam" id="PF20842">
    <property type="entry name" value="Rax2_2"/>
    <property type="match status" value="1"/>
</dbReference>
<dbReference type="SUPFAM" id="SSF63829">
    <property type="entry name" value="Calcium-dependent phosphotriesterase"/>
    <property type="match status" value="1"/>
</dbReference>
<dbReference type="InterPro" id="IPR048265">
    <property type="entry name" value="Rax2-like_third"/>
</dbReference>
<keyword evidence="1" id="KW-1133">Transmembrane helix</keyword>
<keyword evidence="1" id="KW-0812">Transmembrane</keyword>
<feature type="domain" description="Rax2-like second" evidence="3">
    <location>
        <begin position="233"/>
        <end position="381"/>
    </location>
</feature>
<proteinExistence type="predicted"/>
<feature type="domain" description="Rax2-like third" evidence="4">
    <location>
        <begin position="392"/>
        <end position="553"/>
    </location>
</feature>
<dbReference type="InterPro" id="IPR024982">
    <property type="entry name" value="Rax2-like_C"/>
</dbReference>
<sequence>MQLPSCRRRGARKRPLALFGSILTASTLLPSSIRAISFTPAPSANIDLSQLGRVAVAGDFSGISLFQFEEQGESSLSANGSQALLARLPNKVFVPVVKTDASIQTMCAFGASNGTVTSVVVGGNFTSLGGQQSAAIGLFNPNTSEITPLPGLSGQVNALLCDDDTDTVYAGGNFVGANSTNAIAWSEKTGFANLPFAGFNGPVTSITKLSNGNIVFGGSFTGLGNATSPSQPDGQLINLSSATITSGSSSTAAGFSDPRNIVCKTSGVDGAGNTWLLQDQTAGFWQASFDFGFRPTKLRLWNTHQEGRGTKTWRFTAFPINGILNFTYIDPATGQNSSCTSQCPLSDDKSVPFQDFHFVNVIGMNEFRIDISDFYGNGGGLNGIELFEDDIFTYAINDFNEPTCAGLPFASTASAVGPWVVSPSLSSTSKYLTAQLSDTATAASASIVFSPDIKESGHYSVNVYTPGCIQDNSCASRGQFVITGQMTADPTKSTPINQTLFQTNNFDKYDQIYFGQIDASSSSFRPSVTMTPLPGQDIPNLTFVAQRVGFTLINSTGGLNGLFEYDPSSSTVNASDFSSSAFNRLGSSFTTGSAVNTLASSGDTTFIGGNFTSNGAKNVVAVRGKDGSTKSLDGGLNGEVLAMYLNGTNLFVAGQFTNTMDRSAQGLNNVAVYDTSKDSWSPLGSGVDGRVSRVVPLTMNITGSIPELVISFGGDFKQLGAFGNNPAIPVDGFGVWVPSQSNWLQNLDLPVERISGTLSSSVVGLSGGIDLYAGSLASSSLRADGAATLGGSPGRLPAEFETSLNSNELKKRDTSSRDVPNGVVTGAFDLNNNRNITILAGHFTASATNGSIIHNLLLINASNSNAVTGLLPGVSDESTFNAVAVQGDVLFAGGNVTGRVNGGEISGLVTFNLAKNEFNSQPPPLTGGNRTVSSITVRPKTADVYVGGSFQSAGSLSCPGVCYFSTASGQWNQPGQNIGGTVNRLLWISDSKLLAGGNLTVNDSSTTFLATYDVSKQMWDSFPGANHLPGPVTAITPASKDSAELWVGGTSPDGSGYIMKYDGSTWNATSPGLGPGTDIRSLQMFSLTSSHHSTPLVDSKHVLVLTGTLLLPNFGAVSAATFNGTSFQPFVLTTTQDNTPGSIAQLFSEKQDFFNSKNGHLALGFIVLIGLGISLVLMLLIVVAGLFLDRLRKKREGYVPAPTSMFDRGSGLQRIPPEELLGNVGKGRPGAPQV</sequence>
<dbReference type="InterPro" id="IPR011043">
    <property type="entry name" value="Gal_Oxase/kelch_b-propeller"/>
</dbReference>
<evidence type="ECO:0000313" key="5">
    <source>
        <dbReference type="EMBL" id="KAL1860580.1"/>
    </source>
</evidence>
<name>A0ABR3WFN3_9PEZI</name>
<protein>
    <recommendedName>
        <fullName evidence="7">Cellular morphogenesis protein</fullName>
    </recommendedName>
</protein>
<organism evidence="5 6">
    <name type="scientific">Phialemonium thermophilum</name>
    <dbReference type="NCBI Taxonomy" id="223376"/>
    <lineage>
        <taxon>Eukaryota</taxon>
        <taxon>Fungi</taxon>
        <taxon>Dikarya</taxon>
        <taxon>Ascomycota</taxon>
        <taxon>Pezizomycotina</taxon>
        <taxon>Sordariomycetes</taxon>
        <taxon>Sordariomycetidae</taxon>
        <taxon>Cephalothecales</taxon>
        <taxon>Cephalothecaceae</taxon>
        <taxon>Phialemonium</taxon>
    </lineage>
</organism>
<dbReference type="SUPFAM" id="SSF50965">
    <property type="entry name" value="Galactose oxidase, central domain"/>
    <property type="match status" value="1"/>
</dbReference>
<feature type="transmembrane region" description="Helical" evidence="1">
    <location>
        <begin position="1161"/>
        <end position="1188"/>
    </location>
</feature>
<evidence type="ECO:0000259" key="2">
    <source>
        <dbReference type="Pfam" id="PF12768"/>
    </source>
</evidence>
<keyword evidence="6" id="KW-1185">Reference proteome</keyword>
<evidence type="ECO:0008006" key="7">
    <source>
        <dbReference type="Google" id="ProtNLM"/>
    </source>
</evidence>
<evidence type="ECO:0000313" key="6">
    <source>
        <dbReference type="Proteomes" id="UP001586593"/>
    </source>
</evidence>
<dbReference type="Pfam" id="PF20843">
    <property type="entry name" value="Rax2_3"/>
    <property type="match status" value="1"/>
</dbReference>
<dbReference type="Proteomes" id="UP001586593">
    <property type="component" value="Unassembled WGS sequence"/>
</dbReference>